<organism evidence="5">
    <name type="scientific">Sesamum radiatum</name>
    <name type="common">Black benniseed</name>
    <dbReference type="NCBI Taxonomy" id="300843"/>
    <lineage>
        <taxon>Eukaryota</taxon>
        <taxon>Viridiplantae</taxon>
        <taxon>Streptophyta</taxon>
        <taxon>Embryophyta</taxon>
        <taxon>Tracheophyta</taxon>
        <taxon>Spermatophyta</taxon>
        <taxon>Magnoliopsida</taxon>
        <taxon>eudicotyledons</taxon>
        <taxon>Gunneridae</taxon>
        <taxon>Pentapetalae</taxon>
        <taxon>asterids</taxon>
        <taxon>lamiids</taxon>
        <taxon>Lamiales</taxon>
        <taxon>Pedaliaceae</taxon>
        <taxon>Sesamum</taxon>
    </lineage>
</organism>
<reference evidence="5" key="2">
    <citation type="journal article" date="2024" name="Plant">
        <title>Genomic evolution and insights into agronomic trait innovations of Sesamum species.</title>
        <authorList>
            <person name="Miao H."/>
            <person name="Wang L."/>
            <person name="Qu L."/>
            <person name="Liu H."/>
            <person name="Sun Y."/>
            <person name="Le M."/>
            <person name="Wang Q."/>
            <person name="Wei S."/>
            <person name="Zheng Y."/>
            <person name="Lin W."/>
            <person name="Duan Y."/>
            <person name="Cao H."/>
            <person name="Xiong S."/>
            <person name="Wang X."/>
            <person name="Wei L."/>
            <person name="Li C."/>
            <person name="Ma Q."/>
            <person name="Ju M."/>
            <person name="Zhao R."/>
            <person name="Li G."/>
            <person name="Mu C."/>
            <person name="Tian Q."/>
            <person name="Mei H."/>
            <person name="Zhang T."/>
            <person name="Gao T."/>
            <person name="Zhang H."/>
        </authorList>
    </citation>
    <scope>NUCLEOTIDE SEQUENCE</scope>
    <source>
        <strain evidence="5">G02</strain>
    </source>
</reference>
<comment type="similarity">
    <text evidence="1 4">Belongs to the glycosyl hydrolase 1 family.</text>
</comment>
<dbReference type="SUPFAM" id="SSF51445">
    <property type="entry name" value="(Trans)glycosidases"/>
    <property type="match status" value="1"/>
</dbReference>
<dbReference type="InterPro" id="IPR001360">
    <property type="entry name" value="Glyco_hydro_1"/>
</dbReference>
<dbReference type="GO" id="GO:0005975">
    <property type="term" value="P:carbohydrate metabolic process"/>
    <property type="evidence" value="ECO:0007669"/>
    <property type="project" value="InterPro"/>
</dbReference>
<dbReference type="Pfam" id="PF00232">
    <property type="entry name" value="Glyco_hydro_1"/>
    <property type="match status" value="3"/>
</dbReference>
<keyword evidence="2" id="KW-0378">Hydrolase</keyword>
<dbReference type="PANTHER" id="PTHR10353:SF137">
    <property type="entry name" value="MYROSINASE 3-RELATED"/>
    <property type="match status" value="1"/>
</dbReference>
<evidence type="ECO:0000313" key="5">
    <source>
        <dbReference type="EMBL" id="KAL0330493.1"/>
    </source>
</evidence>
<dbReference type="PROSITE" id="PS00653">
    <property type="entry name" value="GLYCOSYL_HYDROL_F1_2"/>
    <property type="match status" value="1"/>
</dbReference>
<evidence type="ECO:0000256" key="2">
    <source>
        <dbReference type="ARBA" id="ARBA00022801"/>
    </source>
</evidence>
<keyword evidence="3" id="KW-0326">Glycosidase</keyword>
<dbReference type="EMBL" id="JACGWJ010000022">
    <property type="protein sequence ID" value="KAL0330493.1"/>
    <property type="molecule type" value="Genomic_DNA"/>
</dbReference>
<dbReference type="AlphaFoldDB" id="A0AAW2MHR2"/>
<evidence type="ECO:0000256" key="4">
    <source>
        <dbReference type="RuleBase" id="RU003690"/>
    </source>
</evidence>
<dbReference type="PRINTS" id="PR00131">
    <property type="entry name" value="GLHYDRLASE1"/>
</dbReference>
<accession>A0AAW2MHR2</accession>
<comment type="caution">
    <text evidence="5">The sequence shown here is derived from an EMBL/GenBank/DDBJ whole genome shotgun (WGS) entry which is preliminary data.</text>
</comment>
<evidence type="ECO:0000256" key="1">
    <source>
        <dbReference type="ARBA" id="ARBA00010838"/>
    </source>
</evidence>
<dbReference type="Gene3D" id="3.20.20.80">
    <property type="entry name" value="Glycosidases"/>
    <property type="match status" value="1"/>
</dbReference>
<evidence type="ECO:0000256" key="3">
    <source>
        <dbReference type="ARBA" id="ARBA00023295"/>
    </source>
</evidence>
<name>A0AAW2MHR2_SESRA</name>
<gene>
    <name evidence="5" type="ORF">Sradi_5036000</name>
</gene>
<dbReference type="GO" id="GO:0008422">
    <property type="term" value="F:beta-glucosidase activity"/>
    <property type="evidence" value="ECO:0007669"/>
    <property type="project" value="UniProtKB-ARBA"/>
</dbReference>
<dbReference type="InterPro" id="IPR033132">
    <property type="entry name" value="GH_1_N_CS"/>
</dbReference>
<dbReference type="InterPro" id="IPR017853">
    <property type="entry name" value="GH"/>
</dbReference>
<sequence length="415" mass="47179">MSINATEIGKAESTWNINCSHFPPDFIFGVGTSAYQHEGGAVKGGRGPSIWDVFTLNAPGGRLSLGVNKEGIDYYNDLINTIIANDMKPFITLFHFDLPQSLQQEYDGFLSRDVVECFREFAELCFWEFGDRVKYWITLNEPWSYAHNGYVTRKFPPLGRDLTGALRSAAPTSSPPALTQNSKPKMMNYIPYRARPHDEQHNQFLKAAAAPNQFSSSGSRQRWDPPKILILLQETCCLLTQKLITHTETNLRFLEPVLTGQYPKRMRDFVPSENLAPISEREAEMLKGSIDFLGLNYYTAIYAANNPNPGADVQEGYSRDQHVKFSYTDPLGTLIGPQAGSEWLHIYPEGLYKLLIKYVNEQYKDKVPVMYITENGVDEENDYRLTAKDACADSMREDYLKRHLQKLLDAINNDK</sequence>
<protein>
    <submittedName>
        <fullName evidence="5">Raucaffricine-O-beta-D-glucosidase</fullName>
    </submittedName>
</protein>
<proteinExistence type="inferred from homology"/>
<dbReference type="PANTHER" id="PTHR10353">
    <property type="entry name" value="GLYCOSYL HYDROLASE"/>
    <property type="match status" value="1"/>
</dbReference>
<reference evidence="5" key="1">
    <citation type="submission" date="2020-06" db="EMBL/GenBank/DDBJ databases">
        <authorList>
            <person name="Li T."/>
            <person name="Hu X."/>
            <person name="Zhang T."/>
            <person name="Song X."/>
            <person name="Zhang H."/>
            <person name="Dai N."/>
            <person name="Sheng W."/>
            <person name="Hou X."/>
            <person name="Wei L."/>
        </authorList>
    </citation>
    <scope>NUCLEOTIDE SEQUENCE</scope>
    <source>
        <strain evidence="5">G02</strain>
        <tissue evidence="5">Leaf</tissue>
    </source>
</reference>